<gene>
    <name evidence="2" type="ORF">BT67DRAFT_453680</name>
</gene>
<dbReference type="AlphaFoldDB" id="A0AAN6UR50"/>
<organism evidence="2 3">
    <name type="scientific">Trichocladium antarcticum</name>
    <dbReference type="NCBI Taxonomy" id="1450529"/>
    <lineage>
        <taxon>Eukaryota</taxon>
        <taxon>Fungi</taxon>
        <taxon>Dikarya</taxon>
        <taxon>Ascomycota</taxon>
        <taxon>Pezizomycotina</taxon>
        <taxon>Sordariomycetes</taxon>
        <taxon>Sordariomycetidae</taxon>
        <taxon>Sordariales</taxon>
        <taxon>Chaetomiaceae</taxon>
        <taxon>Trichocladium</taxon>
    </lineage>
</organism>
<feature type="compositionally biased region" description="Low complexity" evidence="1">
    <location>
        <begin position="450"/>
        <end position="475"/>
    </location>
</feature>
<feature type="region of interest" description="Disordered" evidence="1">
    <location>
        <begin position="92"/>
        <end position="121"/>
    </location>
</feature>
<evidence type="ECO:0000256" key="1">
    <source>
        <dbReference type="SAM" id="MobiDB-lite"/>
    </source>
</evidence>
<protein>
    <submittedName>
        <fullName evidence="2">Uncharacterized protein</fullName>
    </submittedName>
</protein>
<comment type="caution">
    <text evidence="2">The sequence shown here is derived from an EMBL/GenBank/DDBJ whole genome shotgun (WGS) entry which is preliminary data.</text>
</comment>
<feature type="compositionally biased region" description="Basic residues" evidence="1">
    <location>
        <begin position="594"/>
        <end position="619"/>
    </location>
</feature>
<feature type="region of interest" description="Disordered" evidence="1">
    <location>
        <begin position="418"/>
        <end position="619"/>
    </location>
</feature>
<sequence>MDKMDKMAAVQHVPGLMLARDLVAFSDAELDRYLEEQRLEGGCGGATAVRVQDPENLPESFIHRLRDRAQRADATQCRPVDLDQVTARLLQASADRTSSQSPPPRFRRESSERTLTPPPAEEYEREYYNQLVNAGGRPLYPIHLLEQVFKDPAAYQDMLRPWLYYPAATPPGREVFERQLSDWKDFRRWQGQNRREGPPRYADRETTHFLDADRAYDVFFWYFWRNSSSYTEALRDLLARYDFTRSFQLHQDPTCQDELTTWIEYLGFACAVHYRLTRRTEKLQPGYDKAWKALVDSKVLRPFETEEYLDNIDSAYGRDADRDRALDAVQEAQLALNAVMGQADIGPKGRQPALSLSAAQSKLDAARLSLESIEKRSKLIHVFDMAGRNYMMTKEDVQRRSVIVQWIKEQVTVIESELKTPNMAEGGSSTGQGLLGQNNKGVSEPSPQIPRGNGQPSSPSGSSSSPPRQTRGPSSKRSRQNDTADDEPPPKRLRKTRSGGIPKAAAPPPERCATRRASRPQQSAPTPPMPSSSVPRSSTGPNRAAGVVDNLGGGARRSRRLAGDLPEFGMLQDGGSALPHVRRPPAATPESKRPAKGAKPKGISKAKQGKGGRSKKLAR</sequence>
<dbReference type="Proteomes" id="UP001304895">
    <property type="component" value="Unassembled WGS sequence"/>
</dbReference>
<reference evidence="2" key="1">
    <citation type="journal article" date="2023" name="Mol. Phylogenet. Evol.">
        <title>Genome-scale phylogeny and comparative genomics of the fungal order Sordariales.</title>
        <authorList>
            <person name="Hensen N."/>
            <person name="Bonometti L."/>
            <person name="Westerberg I."/>
            <person name="Brannstrom I.O."/>
            <person name="Guillou S."/>
            <person name="Cros-Aarteil S."/>
            <person name="Calhoun S."/>
            <person name="Haridas S."/>
            <person name="Kuo A."/>
            <person name="Mondo S."/>
            <person name="Pangilinan J."/>
            <person name="Riley R."/>
            <person name="LaButti K."/>
            <person name="Andreopoulos B."/>
            <person name="Lipzen A."/>
            <person name="Chen C."/>
            <person name="Yan M."/>
            <person name="Daum C."/>
            <person name="Ng V."/>
            <person name="Clum A."/>
            <person name="Steindorff A."/>
            <person name="Ohm R.A."/>
            <person name="Martin F."/>
            <person name="Silar P."/>
            <person name="Natvig D.O."/>
            <person name="Lalanne C."/>
            <person name="Gautier V."/>
            <person name="Ament-Velasquez S.L."/>
            <person name="Kruys A."/>
            <person name="Hutchinson M.I."/>
            <person name="Powell A.J."/>
            <person name="Barry K."/>
            <person name="Miller A.N."/>
            <person name="Grigoriev I.V."/>
            <person name="Debuchy R."/>
            <person name="Gladieux P."/>
            <person name="Hiltunen Thoren M."/>
            <person name="Johannesson H."/>
        </authorList>
    </citation>
    <scope>NUCLEOTIDE SEQUENCE</scope>
    <source>
        <strain evidence="2">CBS 123565</strain>
    </source>
</reference>
<evidence type="ECO:0000313" key="3">
    <source>
        <dbReference type="Proteomes" id="UP001304895"/>
    </source>
</evidence>
<proteinExistence type="predicted"/>
<keyword evidence="3" id="KW-1185">Reference proteome</keyword>
<evidence type="ECO:0000313" key="2">
    <source>
        <dbReference type="EMBL" id="KAK4137335.1"/>
    </source>
</evidence>
<name>A0AAN6UR50_9PEZI</name>
<accession>A0AAN6UR50</accession>
<reference evidence="2" key="2">
    <citation type="submission" date="2023-05" db="EMBL/GenBank/DDBJ databases">
        <authorList>
            <consortium name="Lawrence Berkeley National Laboratory"/>
            <person name="Steindorff A."/>
            <person name="Hensen N."/>
            <person name="Bonometti L."/>
            <person name="Westerberg I."/>
            <person name="Brannstrom I.O."/>
            <person name="Guillou S."/>
            <person name="Cros-Aarteil S."/>
            <person name="Calhoun S."/>
            <person name="Haridas S."/>
            <person name="Kuo A."/>
            <person name="Mondo S."/>
            <person name="Pangilinan J."/>
            <person name="Riley R."/>
            <person name="Labutti K."/>
            <person name="Andreopoulos B."/>
            <person name="Lipzen A."/>
            <person name="Chen C."/>
            <person name="Yanf M."/>
            <person name="Daum C."/>
            <person name="Ng V."/>
            <person name="Clum A."/>
            <person name="Ohm R."/>
            <person name="Martin F."/>
            <person name="Silar P."/>
            <person name="Natvig D."/>
            <person name="Lalanne C."/>
            <person name="Gautier V."/>
            <person name="Ament-Velasquez S.L."/>
            <person name="Kruys A."/>
            <person name="Hutchinson M.I."/>
            <person name="Powell A.J."/>
            <person name="Barry K."/>
            <person name="Miller A.N."/>
            <person name="Grigoriev I.V."/>
            <person name="Debuchy R."/>
            <person name="Gladieux P."/>
            <person name="Thoren M.H."/>
            <person name="Johannesson H."/>
        </authorList>
    </citation>
    <scope>NUCLEOTIDE SEQUENCE</scope>
    <source>
        <strain evidence="2">CBS 123565</strain>
    </source>
</reference>
<dbReference type="EMBL" id="MU853402">
    <property type="protein sequence ID" value="KAK4137335.1"/>
    <property type="molecule type" value="Genomic_DNA"/>
</dbReference>